<accession>A0A8K0MHF7</accession>
<protein>
    <submittedName>
        <fullName evidence="1">Uncharacterized protein</fullName>
    </submittedName>
</protein>
<dbReference type="AlphaFoldDB" id="A0A8K0MHF7"/>
<gene>
    <name evidence="1" type="ORF">FNV43_RR10985</name>
</gene>
<evidence type="ECO:0000313" key="1">
    <source>
        <dbReference type="EMBL" id="KAF3445808.1"/>
    </source>
</evidence>
<dbReference type="Proteomes" id="UP000796880">
    <property type="component" value="Unassembled WGS sequence"/>
</dbReference>
<reference evidence="1" key="1">
    <citation type="submission" date="2020-03" db="EMBL/GenBank/DDBJ databases">
        <title>A high-quality chromosome-level genome assembly of a woody plant with both climbing and erect habits, Rhamnella rubrinervis.</title>
        <authorList>
            <person name="Lu Z."/>
            <person name="Yang Y."/>
            <person name="Zhu X."/>
            <person name="Sun Y."/>
        </authorList>
    </citation>
    <scope>NUCLEOTIDE SEQUENCE</scope>
    <source>
        <strain evidence="1">BYM</strain>
        <tissue evidence="1">Leaf</tissue>
    </source>
</reference>
<name>A0A8K0MHF7_9ROSA</name>
<dbReference type="OrthoDB" id="1393670at2759"/>
<evidence type="ECO:0000313" key="2">
    <source>
        <dbReference type="Proteomes" id="UP000796880"/>
    </source>
</evidence>
<comment type="caution">
    <text evidence="1">The sequence shown here is derived from an EMBL/GenBank/DDBJ whole genome shotgun (WGS) entry which is preliminary data.</text>
</comment>
<keyword evidence="2" id="KW-1185">Reference proteome</keyword>
<proteinExistence type="predicted"/>
<dbReference type="EMBL" id="VOIH02000005">
    <property type="protein sequence ID" value="KAF3445808.1"/>
    <property type="molecule type" value="Genomic_DNA"/>
</dbReference>
<sequence>MVVDGGLWMSRPGSVPKDTVRQLSRAVEKRSRDAPVEVVGFDGDVRKQEDAKRVVESTFKHFDFTYQNGMSQPQTCLKSGRLGFQALDLMDKVKLNIYVPLCDLEQGNLTVCGGVKFGINSLALEGGP</sequence>
<organism evidence="1 2">
    <name type="scientific">Rhamnella rubrinervis</name>
    <dbReference type="NCBI Taxonomy" id="2594499"/>
    <lineage>
        <taxon>Eukaryota</taxon>
        <taxon>Viridiplantae</taxon>
        <taxon>Streptophyta</taxon>
        <taxon>Embryophyta</taxon>
        <taxon>Tracheophyta</taxon>
        <taxon>Spermatophyta</taxon>
        <taxon>Magnoliopsida</taxon>
        <taxon>eudicotyledons</taxon>
        <taxon>Gunneridae</taxon>
        <taxon>Pentapetalae</taxon>
        <taxon>rosids</taxon>
        <taxon>fabids</taxon>
        <taxon>Rosales</taxon>
        <taxon>Rhamnaceae</taxon>
        <taxon>rhamnoid group</taxon>
        <taxon>Rhamneae</taxon>
        <taxon>Rhamnella</taxon>
    </lineage>
</organism>